<protein>
    <submittedName>
        <fullName evidence="2">DNA-binding MarR family transcriptional regulator</fullName>
    </submittedName>
</protein>
<dbReference type="InterPro" id="IPR000944">
    <property type="entry name" value="Tscrpt_reg_Rrf2"/>
</dbReference>
<dbReference type="PROSITE" id="PS51671">
    <property type="entry name" value="ACT"/>
    <property type="match status" value="1"/>
</dbReference>
<dbReference type="SUPFAM" id="SSF55021">
    <property type="entry name" value="ACT-like"/>
    <property type="match status" value="1"/>
</dbReference>
<accession>A0A8J7URN2</accession>
<dbReference type="Pfam" id="PF13291">
    <property type="entry name" value="ACT_4"/>
    <property type="match status" value="1"/>
</dbReference>
<evidence type="ECO:0000259" key="1">
    <source>
        <dbReference type="PROSITE" id="PS51671"/>
    </source>
</evidence>
<dbReference type="GO" id="GO:0003677">
    <property type="term" value="F:DNA binding"/>
    <property type="evidence" value="ECO:0007669"/>
    <property type="project" value="UniProtKB-KW"/>
</dbReference>
<dbReference type="RefSeq" id="WP_209591491.1">
    <property type="nucleotide sequence ID" value="NZ_JAGGMU010000004.1"/>
</dbReference>
<keyword evidence="2" id="KW-0238">DNA-binding</keyword>
<dbReference type="InterPro" id="IPR030489">
    <property type="entry name" value="TR_Rrf2-type_CS"/>
</dbReference>
<dbReference type="InterPro" id="IPR011991">
    <property type="entry name" value="ArsR-like_HTH"/>
</dbReference>
<feature type="domain" description="ACT" evidence="1">
    <location>
        <begin position="78"/>
        <end position="144"/>
    </location>
</feature>
<dbReference type="SUPFAM" id="SSF46785">
    <property type="entry name" value="Winged helix' DNA-binding domain"/>
    <property type="match status" value="1"/>
</dbReference>
<reference evidence="2" key="1">
    <citation type="submission" date="2021-03" db="EMBL/GenBank/DDBJ databases">
        <title>Genomic Encyclopedia of Type Strains, Phase IV (KMG-V): Genome sequencing to study the core and pangenomes of soil and plant-associated prokaryotes.</title>
        <authorList>
            <person name="Whitman W."/>
        </authorList>
    </citation>
    <scope>NUCLEOTIDE SEQUENCE</scope>
    <source>
        <strain evidence="2">C4</strain>
    </source>
</reference>
<evidence type="ECO:0000313" key="2">
    <source>
        <dbReference type="EMBL" id="MBP2201973.1"/>
    </source>
</evidence>
<dbReference type="Pfam" id="PF02082">
    <property type="entry name" value="Rrf2"/>
    <property type="match status" value="1"/>
</dbReference>
<proteinExistence type="predicted"/>
<dbReference type="AlphaFoldDB" id="A0A8J7URN2"/>
<dbReference type="PROSITE" id="PS01332">
    <property type="entry name" value="HTH_RRF2_1"/>
    <property type="match status" value="1"/>
</dbReference>
<comment type="caution">
    <text evidence="2">The sequence shown here is derived from an EMBL/GenBank/DDBJ whole genome shotgun (WGS) entry which is preliminary data.</text>
</comment>
<dbReference type="Proteomes" id="UP000740329">
    <property type="component" value="Unassembled WGS sequence"/>
</dbReference>
<dbReference type="Gene3D" id="3.30.70.260">
    <property type="match status" value="1"/>
</dbReference>
<dbReference type="InterPro" id="IPR036388">
    <property type="entry name" value="WH-like_DNA-bd_sf"/>
</dbReference>
<dbReference type="OrthoDB" id="64432at2157"/>
<dbReference type="InterPro" id="IPR045865">
    <property type="entry name" value="ACT-like_dom_sf"/>
</dbReference>
<dbReference type="InterPro" id="IPR002912">
    <property type="entry name" value="ACT_dom"/>
</dbReference>
<organism evidence="2 3">
    <name type="scientific">Methanococcus voltae</name>
    <dbReference type="NCBI Taxonomy" id="2188"/>
    <lineage>
        <taxon>Archaea</taxon>
        <taxon>Methanobacteriati</taxon>
        <taxon>Methanobacteriota</taxon>
        <taxon>Methanomada group</taxon>
        <taxon>Methanococci</taxon>
        <taxon>Methanococcales</taxon>
        <taxon>Methanococcaceae</taxon>
        <taxon>Methanococcus</taxon>
    </lineage>
</organism>
<name>A0A8J7URN2_METVO</name>
<sequence>MEVTGKTLEIMEAIEGICTTKEVAEKLETHPKNIDRHIRVLRDLGLVETRKGKFGGICLTNEGKYLLKKKHINLISIKVRIVANDKIGLLAEITSTISGKGGNILATTLEKEDERVVVWLSLENLDFDDLKKILKDKVIKVSLV</sequence>
<dbReference type="InterPro" id="IPR036390">
    <property type="entry name" value="WH_DNA-bd_sf"/>
</dbReference>
<dbReference type="CDD" id="cd00090">
    <property type="entry name" value="HTH_ARSR"/>
    <property type="match status" value="1"/>
</dbReference>
<evidence type="ECO:0000313" key="3">
    <source>
        <dbReference type="Proteomes" id="UP000740329"/>
    </source>
</evidence>
<gene>
    <name evidence="2" type="ORF">J3E07_001413</name>
</gene>
<dbReference type="EMBL" id="JAGGMV010000004">
    <property type="protein sequence ID" value="MBP2201973.1"/>
    <property type="molecule type" value="Genomic_DNA"/>
</dbReference>
<dbReference type="Gene3D" id="1.10.10.10">
    <property type="entry name" value="Winged helix-like DNA-binding domain superfamily/Winged helix DNA-binding domain"/>
    <property type="match status" value="1"/>
</dbReference>